<dbReference type="SMART" id="SM00240">
    <property type="entry name" value="FHA"/>
    <property type="match status" value="1"/>
</dbReference>
<dbReference type="PROSITE" id="PS50006">
    <property type="entry name" value="FHA_DOMAIN"/>
    <property type="match status" value="1"/>
</dbReference>
<evidence type="ECO:0000313" key="2">
    <source>
        <dbReference type="EMBL" id="TCO84612.1"/>
    </source>
</evidence>
<comment type="caution">
    <text evidence="2">The sequence shown here is derived from an EMBL/GenBank/DDBJ whole genome shotgun (WGS) entry which is preliminary data.</text>
</comment>
<accession>A0A4R2LHW0</accession>
<protein>
    <submittedName>
        <fullName evidence="2">FHA domain-containing protein</fullName>
    </submittedName>
</protein>
<name>A0A4R2LHW0_9FIRM</name>
<dbReference type="PANTHER" id="PTHR23308">
    <property type="entry name" value="NUCLEAR INHIBITOR OF PROTEIN PHOSPHATASE-1"/>
    <property type="match status" value="1"/>
</dbReference>
<dbReference type="CDD" id="cd00060">
    <property type="entry name" value="FHA"/>
    <property type="match status" value="1"/>
</dbReference>
<dbReference type="AlphaFoldDB" id="A0A4R2LHW0"/>
<dbReference type="InterPro" id="IPR050923">
    <property type="entry name" value="Cell_Proc_Reg/RNA_Proc"/>
</dbReference>
<dbReference type="Gene3D" id="2.60.200.20">
    <property type="match status" value="1"/>
</dbReference>
<reference evidence="2 3" key="1">
    <citation type="submission" date="2019-03" db="EMBL/GenBank/DDBJ databases">
        <title>Genomic Encyclopedia of Type Strains, Phase IV (KMG-IV): sequencing the most valuable type-strain genomes for metagenomic binning, comparative biology and taxonomic classification.</title>
        <authorList>
            <person name="Goeker M."/>
        </authorList>
    </citation>
    <scope>NUCLEOTIDE SEQUENCE [LARGE SCALE GENOMIC DNA]</scope>
    <source>
        <strain evidence="2 3">DSM 28559</strain>
    </source>
</reference>
<sequence>MNREHCRSRDLKNTYLWVNREGHYGERYEEILLRRQSIPGLLCFYEIEENDEKGLMYILNHQSSYLESLAGGRMDCEHIACFIQSLVRLMGIVDEYLLDPSNLVVEMDYIFGAGSEWAYVYIPGYGENFWRQMEKLSEEWLNYVDYSNEKAVLWAYTFYQKVHGENCSAEELMDILDMDCTPSEPDAAVVQEEIGTWAAEPVGENVRWKWIYHLVEKIKMMMFGNKERNSDICDGFYDHTGVGADTCPMLEGVSEALNPVSEIKKTFVLIPTAETEMPVIRVDNFPFLLGRNADETDACLDCTKISRIHARLEGHIREVRVVDMSSANGTYRNDERLTPGKAYTLNTGDILKLADLEFICQWC</sequence>
<organism evidence="2 3">
    <name type="scientific">Frisingicoccus caecimuris</name>
    <dbReference type="NCBI Taxonomy" id="1796636"/>
    <lineage>
        <taxon>Bacteria</taxon>
        <taxon>Bacillati</taxon>
        <taxon>Bacillota</taxon>
        <taxon>Clostridia</taxon>
        <taxon>Lachnospirales</taxon>
        <taxon>Lachnospiraceae</taxon>
        <taxon>Frisingicoccus</taxon>
    </lineage>
</organism>
<dbReference type="RefSeq" id="WP_165873329.1">
    <property type="nucleotide sequence ID" value="NZ_JANKAQ010000008.1"/>
</dbReference>
<dbReference type="SUPFAM" id="SSF49879">
    <property type="entry name" value="SMAD/FHA domain"/>
    <property type="match status" value="1"/>
</dbReference>
<gene>
    <name evidence="2" type="ORF">EV212_10639</name>
</gene>
<evidence type="ECO:0000259" key="1">
    <source>
        <dbReference type="PROSITE" id="PS50006"/>
    </source>
</evidence>
<proteinExistence type="predicted"/>
<evidence type="ECO:0000313" key="3">
    <source>
        <dbReference type="Proteomes" id="UP000295711"/>
    </source>
</evidence>
<dbReference type="Pfam" id="PF00498">
    <property type="entry name" value="FHA"/>
    <property type="match status" value="1"/>
</dbReference>
<dbReference type="InterPro" id="IPR008984">
    <property type="entry name" value="SMAD_FHA_dom_sf"/>
</dbReference>
<dbReference type="Pfam" id="PF19909">
    <property type="entry name" value="DUF6382"/>
    <property type="match status" value="1"/>
</dbReference>
<feature type="domain" description="FHA" evidence="1">
    <location>
        <begin position="287"/>
        <end position="337"/>
    </location>
</feature>
<dbReference type="Proteomes" id="UP000295711">
    <property type="component" value="Unassembled WGS sequence"/>
</dbReference>
<dbReference type="InterPro" id="IPR000253">
    <property type="entry name" value="FHA_dom"/>
</dbReference>
<dbReference type="EMBL" id="SLXA01000006">
    <property type="protein sequence ID" value="TCO84612.1"/>
    <property type="molecule type" value="Genomic_DNA"/>
</dbReference>
<keyword evidence="3" id="KW-1185">Reference proteome</keyword>
<dbReference type="InterPro" id="IPR045962">
    <property type="entry name" value="DUF6382"/>
</dbReference>